<accession>A0AAW1MUI7</accession>
<keyword evidence="3" id="KW-1185">Reference proteome</keyword>
<comment type="caution">
    <text evidence="2">The sequence shown here is derived from an EMBL/GenBank/DDBJ whole genome shotgun (WGS) entry which is preliminary data.</text>
</comment>
<protein>
    <recommendedName>
        <fullName evidence="4">OTU domain-containing protein</fullName>
    </recommendedName>
</protein>
<evidence type="ECO:0000313" key="2">
    <source>
        <dbReference type="EMBL" id="KAK9750285.1"/>
    </source>
</evidence>
<evidence type="ECO:0000256" key="1">
    <source>
        <dbReference type="SAM" id="MobiDB-lite"/>
    </source>
</evidence>
<feature type="compositionally biased region" description="Basic and acidic residues" evidence="1">
    <location>
        <begin position="190"/>
        <end position="204"/>
    </location>
</feature>
<sequence length="433" mass="49651">MFQRAVKHNYLWSAHAALKKWLVSSTFALDTLWTRAHAFLEGQHVEIRKELEHNRCKHLHQNYGDLFTLLKGRVAIKAVILMIKEFKKGETLGVGLTDKCGCVIVRTHELLCACRLHDMHQNKHKVHVEDVHEFWRTLVYSNPSVNPSSNVDRLNDLLDEVRGSDPTMQRGIMDYIYRQLHSEDEDIEEPTVRESRRGRPRNDRNLSAVEHARRSSGRSSRGTSTPARTPHASTSISFNTDGSAPLEKNNVIFHGNFGWTHTIPTATLEFLTAFYEPKADGHCGFRCISHALRGDGEGYISVRGALLRELTSDTRYIDIFGDVEYRQIPTRVGFLRPVHSICLITSNIFNGVRSFIGCSTYLPLRALSDVTQPFGVMVIILFANHFIRLHLEGDFPMPPVHVSWERARDASVVNWDNLYRQRIQTWRNFLNNI</sequence>
<reference evidence="2" key="1">
    <citation type="submission" date="2024-03" db="EMBL/GenBank/DDBJ databases">
        <title>WGS assembly of Saponaria officinalis var. Norfolk2.</title>
        <authorList>
            <person name="Jenkins J."/>
            <person name="Shu S."/>
            <person name="Grimwood J."/>
            <person name="Barry K."/>
            <person name="Goodstein D."/>
            <person name="Schmutz J."/>
            <person name="Leebens-Mack J."/>
            <person name="Osbourn A."/>
        </authorList>
    </citation>
    <scope>NUCLEOTIDE SEQUENCE [LARGE SCALE GENOMIC DNA]</scope>
    <source>
        <strain evidence="2">JIC</strain>
    </source>
</reference>
<feature type="compositionally biased region" description="Low complexity" evidence="1">
    <location>
        <begin position="217"/>
        <end position="230"/>
    </location>
</feature>
<evidence type="ECO:0000313" key="3">
    <source>
        <dbReference type="Proteomes" id="UP001443914"/>
    </source>
</evidence>
<proteinExistence type="predicted"/>
<evidence type="ECO:0008006" key="4">
    <source>
        <dbReference type="Google" id="ProtNLM"/>
    </source>
</evidence>
<feature type="region of interest" description="Disordered" evidence="1">
    <location>
        <begin position="184"/>
        <end position="241"/>
    </location>
</feature>
<organism evidence="2 3">
    <name type="scientific">Saponaria officinalis</name>
    <name type="common">Common soapwort</name>
    <name type="synonym">Lychnis saponaria</name>
    <dbReference type="NCBI Taxonomy" id="3572"/>
    <lineage>
        <taxon>Eukaryota</taxon>
        <taxon>Viridiplantae</taxon>
        <taxon>Streptophyta</taxon>
        <taxon>Embryophyta</taxon>
        <taxon>Tracheophyta</taxon>
        <taxon>Spermatophyta</taxon>
        <taxon>Magnoliopsida</taxon>
        <taxon>eudicotyledons</taxon>
        <taxon>Gunneridae</taxon>
        <taxon>Pentapetalae</taxon>
        <taxon>Caryophyllales</taxon>
        <taxon>Caryophyllaceae</taxon>
        <taxon>Caryophylleae</taxon>
        <taxon>Saponaria</taxon>
    </lineage>
</organism>
<feature type="compositionally biased region" description="Polar residues" evidence="1">
    <location>
        <begin position="231"/>
        <end position="241"/>
    </location>
</feature>
<name>A0AAW1MUI7_SAPOF</name>
<dbReference type="CDD" id="cd22744">
    <property type="entry name" value="OTU"/>
    <property type="match status" value="1"/>
</dbReference>
<dbReference type="Proteomes" id="UP001443914">
    <property type="component" value="Unassembled WGS sequence"/>
</dbReference>
<dbReference type="AlphaFoldDB" id="A0AAW1MUI7"/>
<dbReference type="EMBL" id="JBDFQZ010000002">
    <property type="protein sequence ID" value="KAK9750285.1"/>
    <property type="molecule type" value="Genomic_DNA"/>
</dbReference>
<gene>
    <name evidence="2" type="ORF">RND81_02G184400</name>
</gene>